<organism evidence="2 3">
    <name type="scientific">Scophthalmus maximus</name>
    <name type="common">Turbot</name>
    <name type="synonym">Psetta maxima</name>
    <dbReference type="NCBI Taxonomy" id="52904"/>
    <lineage>
        <taxon>Eukaryota</taxon>
        <taxon>Metazoa</taxon>
        <taxon>Chordata</taxon>
        <taxon>Craniata</taxon>
        <taxon>Vertebrata</taxon>
        <taxon>Euteleostomi</taxon>
        <taxon>Actinopterygii</taxon>
        <taxon>Neopterygii</taxon>
        <taxon>Teleostei</taxon>
        <taxon>Neoteleostei</taxon>
        <taxon>Acanthomorphata</taxon>
        <taxon>Carangaria</taxon>
        <taxon>Pleuronectiformes</taxon>
        <taxon>Pleuronectoidei</taxon>
        <taxon>Scophthalmidae</taxon>
        <taxon>Scophthalmus</taxon>
    </lineage>
</organism>
<dbReference type="EMBL" id="CP026246">
    <property type="protein sequence ID" value="AWP00002.1"/>
    <property type="molecule type" value="Genomic_DNA"/>
</dbReference>
<name>A0A2U9B898_SCOMX</name>
<gene>
    <name evidence="2" type="ORF">SMAX5B_019375</name>
</gene>
<evidence type="ECO:0000313" key="3">
    <source>
        <dbReference type="Proteomes" id="UP000246464"/>
    </source>
</evidence>
<keyword evidence="1" id="KW-0812">Transmembrane</keyword>
<feature type="transmembrane region" description="Helical" evidence="1">
    <location>
        <begin position="33"/>
        <end position="54"/>
    </location>
</feature>
<keyword evidence="3" id="KW-1185">Reference proteome</keyword>
<proteinExistence type="predicted"/>
<accession>A0A2U9B898</accession>
<dbReference type="AlphaFoldDB" id="A0A2U9B898"/>
<keyword evidence="1" id="KW-1133">Transmembrane helix</keyword>
<dbReference type="Proteomes" id="UP000246464">
    <property type="component" value="Chromosome 4"/>
</dbReference>
<evidence type="ECO:0000313" key="2">
    <source>
        <dbReference type="EMBL" id="AWP00002.1"/>
    </source>
</evidence>
<protein>
    <submittedName>
        <fullName evidence="2">Uncharacterized protein</fullName>
    </submittedName>
</protein>
<evidence type="ECO:0000256" key="1">
    <source>
        <dbReference type="SAM" id="Phobius"/>
    </source>
</evidence>
<reference evidence="2 3" key="1">
    <citation type="submission" date="2017-12" db="EMBL/GenBank/DDBJ databases">
        <title>Integrating genomic resources of turbot (Scophthalmus maximus) in depth evaluation of genetic and physical mapping variation across individuals.</title>
        <authorList>
            <person name="Martinez P."/>
        </authorList>
    </citation>
    <scope>NUCLEOTIDE SEQUENCE [LARGE SCALE GENOMIC DNA]</scope>
</reference>
<sequence>MTGDLTCNVRNNVSSHETVIKLKRCKDSFPSSLMVTVAATAGGVTVLLLVALCLGKINHHNRSRPMTVNDGNSEIEIIYTDVVVMANIRTSSLTSQSK</sequence>
<keyword evidence="1" id="KW-0472">Membrane</keyword>